<dbReference type="PROSITE" id="PS01124">
    <property type="entry name" value="HTH_ARAC_FAMILY_2"/>
    <property type="match status" value="1"/>
</dbReference>
<keyword evidence="1" id="KW-0805">Transcription regulation</keyword>
<evidence type="ECO:0000256" key="2">
    <source>
        <dbReference type="ARBA" id="ARBA00023125"/>
    </source>
</evidence>
<dbReference type="InterPro" id="IPR009057">
    <property type="entry name" value="Homeodomain-like_sf"/>
</dbReference>
<dbReference type="Pfam" id="PF12833">
    <property type="entry name" value="HTH_18"/>
    <property type="match status" value="1"/>
</dbReference>
<reference evidence="6 7" key="1">
    <citation type="submission" date="2019-08" db="EMBL/GenBank/DDBJ databases">
        <title>Whole-genome Sequencing of e-waste polymer degrading bacterium Pseudomonas sp. strain PE08.</title>
        <authorList>
            <person name="Kirdat K."/>
            <person name="Debbarma P."/>
            <person name="Narawade N."/>
            <person name="Suyal D."/>
            <person name="Thorat V."/>
            <person name="Shouche Y."/>
            <person name="Goel R."/>
            <person name="Yadav A."/>
        </authorList>
    </citation>
    <scope>NUCLEOTIDE SEQUENCE [LARGE SCALE GENOMIC DNA]</scope>
    <source>
        <strain evidence="6 7">PE08</strain>
    </source>
</reference>
<evidence type="ECO:0000313" key="7">
    <source>
        <dbReference type="Proteomes" id="UP000327179"/>
    </source>
</evidence>
<dbReference type="RefSeq" id="WP_151133423.1">
    <property type="nucleotide sequence ID" value="NZ_CP043311.1"/>
</dbReference>
<evidence type="ECO:0000256" key="3">
    <source>
        <dbReference type="ARBA" id="ARBA00023163"/>
    </source>
</evidence>
<gene>
    <name evidence="6" type="ORF">FXN65_12040</name>
</gene>
<dbReference type="InterPro" id="IPR018060">
    <property type="entry name" value="HTH_AraC"/>
</dbReference>
<dbReference type="Proteomes" id="UP000327179">
    <property type="component" value="Chromosome"/>
</dbReference>
<evidence type="ECO:0000259" key="5">
    <source>
        <dbReference type="PROSITE" id="PS01124"/>
    </source>
</evidence>
<name>A0A5J6QK63_9GAMM</name>
<dbReference type="SMART" id="SM00342">
    <property type="entry name" value="HTH_ARAC"/>
    <property type="match status" value="1"/>
</dbReference>
<protein>
    <submittedName>
        <fullName evidence="6">AraC family transcriptional regulator</fullName>
    </submittedName>
</protein>
<evidence type="ECO:0000313" key="6">
    <source>
        <dbReference type="EMBL" id="QEY62767.1"/>
    </source>
</evidence>
<proteinExistence type="predicted"/>
<dbReference type="GO" id="GO:0043565">
    <property type="term" value="F:sequence-specific DNA binding"/>
    <property type="evidence" value="ECO:0007669"/>
    <property type="project" value="InterPro"/>
</dbReference>
<dbReference type="SUPFAM" id="SSF46689">
    <property type="entry name" value="Homeodomain-like"/>
    <property type="match status" value="1"/>
</dbReference>
<comment type="function">
    <text evidence="4">Regulatory protein of the TOL plasmid xyl operons. XylS activates the xylXYZLTEGFJQKIH operon required for the degradation of toluene, m-xylene and p-xylene.</text>
</comment>
<accession>A0A5J6QK63</accession>
<dbReference type="EMBL" id="CP043311">
    <property type="protein sequence ID" value="QEY62767.1"/>
    <property type="molecule type" value="Genomic_DNA"/>
</dbReference>
<keyword evidence="2" id="KW-0238">DNA-binding</keyword>
<organism evidence="6 7">
    <name type="scientific">Metapseudomonas lalkuanensis</name>
    <dbReference type="NCBI Taxonomy" id="2604832"/>
    <lineage>
        <taxon>Bacteria</taxon>
        <taxon>Pseudomonadati</taxon>
        <taxon>Pseudomonadota</taxon>
        <taxon>Gammaproteobacteria</taxon>
        <taxon>Pseudomonadales</taxon>
        <taxon>Pseudomonadaceae</taxon>
        <taxon>Metapseudomonas</taxon>
    </lineage>
</organism>
<dbReference type="KEGG" id="plal:FXN65_12040"/>
<sequence>MTGIARHQASDSDELAGALSGWSQDYTQLGRGRLHAELLHIQLVEASLIYEHSNLHLHENMTPPEGQVVFGIPLSMSTDSTFNGGTLARDTLLVLEGGQEMEICAPGEIGMLGMTIDRRLLAHLLGAEEQERLEQALDRRRLDISPLSAQRLRQDLCTSIGAFERAEFDPRSADDGLRAVMPGLDCVFQGLDEVLRAPARHSGVMPRSLEQRRRLVLAAVEIMQARLDLPLSMPELCQALNTSHRTLQYCFRQICQATPQQFFLSLRLAEARRRLKQDPVQSITTLALDLGFASSSHFSSLYKRLYGEQPSLTSRRA</sequence>
<dbReference type="InterPro" id="IPR050204">
    <property type="entry name" value="AraC_XylS_family_regulators"/>
</dbReference>
<dbReference type="Gene3D" id="1.10.10.60">
    <property type="entry name" value="Homeodomain-like"/>
    <property type="match status" value="1"/>
</dbReference>
<keyword evidence="7" id="KW-1185">Reference proteome</keyword>
<dbReference type="PANTHER" id="PTHR46796">
    <property type="entry name" value="HTH-TYPE TRANSCRIPTIONAL ACTIVATOR RHAS-RELATED"/>
    <property type="match status" value="1"/>
</dbReference>
<keyword evidence="3" id="KW-0804">Transcription</keyword>
<feature type="domain" description="HTH araC/xylS-type" evidence="5">
    <location>
        <begin position="217"/>
        <end position="316"/>
    </location>
</feature>
<evidence type="ECO:0000256" key="4">
    <source>
        <dbReference type="ARBA" id="ARBA00037345"/>
    </source>
</evidence>
<evidence type="ECO:0000256" key="1">
    <source>
        <dbReference type="ARBA" id="ARBA00023015"/>
    </source>
</evidence>
<dbReference type="AlphaFoldDB" id="A0A5J6QK63"/>
<dbReference type="PANTHER" id="PTHR46796:SF12">
    <property type="entry name" value="HTH-TYPE DNA-BINDING TRANSCRIPTIONAL ACTIVATOR EUTR"/>
    <property type="match status" value="1"/>
</dbReference>
<dbReference type="GO" id="GO:0003700">
    <property type="term" value="F:DNA-binding transcription factor activity"/>
    <property type="evidence" value="ECO:0007669"/>
    <property type="project" value="InterPro"/>
</dbReference>